<gene>
    <name evidence="1" type="ORF">HP467_01825</name>
</gene>
<sequence length="70" mass="7817">MKPQKSRDVKKHLGTIGWVFLDDAPGSHEIWGLPDESVKFSFPFGHREVSAGVLQKFSKKPGANVPKGWK</sequence>
<dbReference type="RefSeq" id="WP_175325022.1">
    <property type="nucleotide sequence ID" value="NZ_JABMCG010000062.1"/>
</dbReference>
<dbReference type="AlphaFoldDB" id="A0A850DNU3"/>
<comment type="caution">
    <text evidence="1">The sequence shown here is derived from an EMBL/GenBank/DDBJ whole genome shotgun (WGS) entry which is preliminary data.</text>
</comment>
<dbReference type="SUPFAM" id="SSF54786">
    <property type="entry name" value="YcfA/nrd intein domain"/>
    <property type="match status" value="1"/>
</dbReference>
<dbReference type="Proteomes" id="UP000539146">
    <property type="component" value="Unassembled WGS sequence"/>
</dbReference>
<dbReference type="EMBL" id="JABMCG010000062">
    <property type="protein sequence ID" value="NUU26854.1"/>
    <property type="molecule type" value="Genomic_DNA"/>
</dbReference>
<reference evidence="1 2" key="1">
    <citation type="submission" date="2020-05" db="EMBL/GenBank/DDBJ databases">
        <title>Genome Sequencing of Type Strains.</title>
        <authorList>
            <person name="Lemaire J.F."/>
            <person name="Inderbitzin P."/>
            <person name="Gregorio O.A."/>
            <person name="Collins S.B."/>
            <person name="Wespe N."/>
            <person name="Knight-Connoni V."/>
        </authorList>
    </citation>
    <scope>NUCLEOTIDE SEQUENCE [LARGE SCALE GENOMIC DNA]</scope>
    <source>
        <strain evidence="1 2">DSM 20512</strain>
    </source>
</reference>
<evidence type="ECO:0000313" key="1">
    <source>
        <dbReference type="EMBL" id="NUU26854.1"/>
    </source>
</evidence>
<proteinExistence type="predicted"/>
<name>A0A850DNU3_9MICO</name>
<evidence type="ECO:0000313" key="2">
    <source>
        <dbReference type="Proteomes" id="UP000539146"/>
    </source>
</evidence>
<dbReference type="InterPro" id="IPR038570">
    <property type="entry name" value="HicA_sf"/>
</dbReference>
<dbReference type="Gene3D" id="3.30.920.30">
    <property type="entry name" value="Hypothetical protein"/>
    <property type="match status" value="1"/>
</dbReference>
<protein>
    <submittedName>
        <fullName evidence="1">Type II toxin-antitoxin system HicA family toxin</fullName>
    </submittedName>
</protein>
<accession>A0A850DNU3</accession>
<organism evidence="1 2">
    <name type="scientific">Curtobacterium citreum</name>
    <dbReference type="NCBI Taxonomy" id="2036"/>
    <lineage>
        <taxon>Bacteria</taxon>
        <taxon>Bacillati</taxon>
        <taxon>Actinomycetota</taxon>
        <taxon>Actinomycetes</taxon>
        <taxon>Micrococcales</taxon>
        <taxon>Microbacteriaceae</taxon>
        <taxon>Curtobacterium</taxon>
    </lineage>
</organism>